<keyword evidence="3" id="KW-1185">Reference proteome</keyword>
<dbReference type="STRING" id="337701.SAMN05444398_101262"/>
<dbReference type="Pfam" id="PF02620">
    <property type="entry name" value="YceD"/>
    <property type="match status" value="1"/>
</dbReference>
<dbReference type="Proteomes" id="UP000183974">
    <property type="component" value="Unassembled WGS sequence"/>
</dbReference>
<evidence type="ECO:0000313" key="3">
    <source>
        <dbReference type="Proteomes" id="UP000183974"/>
    </source>
</evidence>
<protein>
    <submittedName>
        <fullName evidence="2">Uncharacterized metal-binding protein YceD, DUF177 family</fullName>
    </submittedName>
</protein>
<feature type="region of interest" description="Disordered" evidence="1">
    <location>
        <begin position="147"/>
        <end position="184"/>
    </location>
</feature>
<sequence>MTQDSTSARTVYRIAELSAGRPVRFALRPGKPEMERIAEQLGLSGLRKVSFTGTLASQGKHDWRLDATLGATVIQPCVVSLEPVTTRLDTPVERVFVADMPGTPDGEEIEMPEDDSAEPLPEAIDLTAVMIEALTLALPDYPRRDEAALERTEFTPPGADPIREEETKPFAALASLRDKLDGKG</sequence>
<name>A0A1M6X341_9RHOB</name>
<dbReference type="EMBL" id="FRBR01000001">
    <property type="protein sequence ID" value="SHL00358.1"/>
    <property type="molecule type" value="Genomic_DNA"/>
</dbReference>
<gene>
    <name evidence="2" type="ORF">SAMN05444398_101262</name>
</gene>
<accession>A0A1M6X341</accession>
<dbReference type="RefSeq" id="WP_073031829.1">
    <property type="nucleotide sequence ID" value="NZ_BMLR01000001.1"/>
</dbReference>
<reference evidence="2 3" key="1">
    <citation type="submission" date="2016-11" db="EMBL/GenBank/DDBJ databases">
        <authorList>
            <person name="Jaros S."/>
            <person name="Januszkiewicz K."/>
            <person name="Wedrychowicz H."/>
        </authorList>
    </citation>
    <scope>NUCLEOTIDE SEQUENCE [LARGE SCALE GENOMIC DNA]</scope>
    <source>
        <strain evidence="2 3">DSM 29589</strain>
    </source>
</reference>
<organism evidence="2 3">
    <name type="scientific">Roseovarius pacificus</name>
    <dbReference type="NCBI Taxonomy" id="337701"/>
    <lineage>
        <taxon>Bacteria</taxon>
        <taxon>Pseudomonadati</taxon>
        <taxon>Pseudomonadota</taxon>
        <taxon>Alphaproteobacteria</taxon>
        <taxon>Rhodobacterales</taxon>
        <taxon>Roseobacteraceae</taxon>
        <taxon>Roseovarius</taxon>
    </lineage>
</organism>
<evidence type="ECO:0000256" key="1">
    <source>
        <dbReference type="SAM" id="MobiDB-lite"/>
    </source>
</evidence>
<dbReference type="InterPro" id="IPR003772">
    <property type="entry name" value="YceD"/>
</dbReference>
<evidence type="ECO:0000313" key="2">
    <source>
        <dbReference type="EMBL" id="SHL00358.1"/>
    </source>
</evidence>
<proteinExistence type="predicted"/>
<dbReference type="AlphaFoldDB" id="A0A1M6X341"/>